<feature type="domain" description="Aminoglycoside phosphotransferase" evidence="1">
    <location>
        <begin position="303"/>
        <end position="336"/>
    </location>
</feature>
<evidence type="ECO:0000313" key="3">
    <source>
        <dbReference type="Proteomes" id="UP001219355"/>
    </source>
</evidence>
<proteinExistence type="predicted"/>
<dbReference type="PANTHER" id="PTHR36091">
    <property type="entry name" value="ALTERED INHERITANCE OF MITOCHONDRIA PROTEIN 9, MITOCHONDRIAL"/>
    <property type="match status" value="1"/>
</dbReference>
<dbReference type="Pfam" id="PF01636">
    <property type="entry name" value="APH"/>
    <property type="match status" value="2"/>
</dbReference>
<dbReference type="AlphaFoldDB" id="A0AAF0ILZ6"/>
<dbReference type="GO" id="GO:0005739">
    <property type="term" value="C:mitochondrion"/>
    <property type="evidence" value="ECO:0007669"/>
    <property type="project" value="TreeGrafter"/>
</dbReference>
<evidence type="ECO:0000259" key="1">
    <source>
        <dbReference type="Pfam" id="PF01636"/>
    </source>
</evidence>
<sequence length="549" mass="62540">MRLPLKTFIRISKSGVRSIGSWANNRDLFEYTSGRFLFNEELRRVERQVYFNVDALASVICCSVSQPVSELASIVKLAEGGFNRVLQATFNNGYEVIARIPYHIMVPKHRAIASEAATLGLLRSRGVPVPKVLGYCAYDTNPVGTEYLLLEKLDGTALGDKWFTMDNKARVKIMRQIVDVEKQFMSISLPASGSLYYRKDLEASEFAVPLLEQSTLDEIVVGPTAQFAWWYQERALLNVDRGPCASSLLMPMNLVDERTREDISDMPRSSCKTEMSPIVHIQILSKYLILAPDLEISSEHPFSRPVLRHPDFSPNNILINSSNEIVGVIDWQHSVILPLCLCSGIPHHFQNWGDPLSERLAKPEVRLPDGFDNLSRSEQEAVQETMRRRLVHFYYAALTMRQMPDHFDALRNENAMLRAKLFDRAGAPWEGESLSLKHTMLQAYQNWPMDLENVAPTHTIDCPVTFSEEEIRQCIGEHIEEQEKLQELKEMRSCVGVDSLGWVPDDEQLEKSREVVQAIKAGLLEHSTTEIERVALQNHFPFDDYDEDI</sequence>
<feature type="domain" description="Aminoglycoside phosphotransferase" evidence="1">
    <location>
        <begin position="77"/>
        <end position="199"/>
    </location>
</feature>
<keyword evidence="3" id="KW-1185">Reference proteome</keyword>
<protein>
    <recommendedName>
        <fullName evidence="1">Aminoglycoside phosphotransferase domain-containing protein</fullName>
    </recommendedName>
</protein>
<name>A0AAF0ILZ6_9EURO</name>
<dbReference type="PANTHER" id="PTHR36091:SF2">
    <property type="entry name" value="AMINOGLYCOSIDE PHOSPHOTRANSFERASE DOMAIN-CONTAINING PROTEIN"/>
    <property type="match status" value="1"/>
</dbReference>
<accession>A0AAF0ILZ6</accession>
<dbReference type="Gene3D" id="3.30.200.20">
    <property type="entry name" value="Phosphorylase Kinase, domain 1"/>
    <property type="match status" value="1"/>
</dbReference>
<reference evidence="2" key="1">
    <citation type="submission" date="2023-03" db="EMBL/GenBank/DDBJ databases">
        <title>Emydomyces testavorans Genome Sequence.</title>
        <authorList>
            <person name="Hoyer L."/>
        </authorList>
    </citation>
    <scope>NUCLEOTIDE SEQUENCE</scope>
    <source>
        <strain evidence="2">16-2883</strain>
    </source>
</reference>
<dbReference type="Gene3D" id="3.90.1200.10">
    <property type="match status" value="1"/>
</dbReference>
<gene>
    <name evidence="2" type="ORF">PRK78_004748</name>
</gene>
<dbReference type="InterPro" id="IPR011009">
    <property type="entry name" value="Kinase-like_dom_sf"/>
</dbReference>
<dbReference type="EMBL" id="CP120629">
    <property type="protein sequence ID" value="WEW59279.1"/>
    <property type="molecule type" value="Genomic_DNA"/>
</dbReference>
<dbReference type="InterPro" id="IPR051035">
    <property type="entry name" value="Mito_inheritance_9"/>
</dbReference>
<organism evidence="2 3">
    <name type="scientific">Emydomyces testavorans</name>
    <dbReference type="NCBI Taxonomy" id="2070801"/>
    <lineage>
        <taxon>Eukaryota</taxon>
        <taxon>Fungi</taxon>
        <taxon>Dikarya</taxon>
        <taxon>Ascomycota</taxon>
        <taxon>Pezizomycotina</taxon>
        <taxon>Eurotiomycetes</taxon>
        <taxon>Eurotiomycetidae</taxon>
        <taxon>Onygenales</taxon>
        <taxon>Nannizziopsiaceae</taxon>
        <taxon>Emydomyces</taxon>
    </lineage>
</organism>
<dbReference type="Proteomes" id="UP001219355">
    <property type="component" value="Chromosome 3"/>
</dbReference>
<dbReference type="InterPro" id="IPR002575">
    <property type="entry name" value="Aminoglycoside_PTrfase"/>
</dbReference>
<dbReference type="SUPFAM" id="SSF56112">
    <property type="entry name" value="Protein kinase-like (PK-like)"/>
    <property type="match status" value="1"/>
</dbReference>
<evidence type="ECO:0000313" key="2">
    <source>
        <dbReference type="EMBL" id="WEW59279.1"/>
    </source>
</evidence>